<dbReference type="InterPro" id="IPR003439">
    <property type="entry name" value="ABC_transporter-like_ATP-bd"/>
</dbReference>
<feature type="transmembrane region" description="Helical" evidence="8">
    <location>
        <begin position="75"/>
        <end position="96"/>
    </location>
</feature>
<proteinExistence type="predicted"/>
<dbReference type="GO" id="GO:0016887">
    <property type="term" value="F:ATP hydrolysis activity"/>
    <property type="evidence" value="ECO:0007669"/>
    <property type="project" value="InterPro"/>
</dbReference>
<feature type="domain" description="ABC transmembrane type-1" evidence="10">
    <location>
        <begin position="45"/>
        <end position="329"/>
    </location>
</feature>
<evidence type="ECO:0000256" key="1">
    <source>
        <dbReference type="ARBA" id="ARBA00004651"/>
    </source>
</evidence>
<dbReference type="Proteomes" id="UP000269115">
    <property type="component" value="Unassembled WGS sequence"/>
</dbReference>
<evidence type="ECO:0000256" key="2">
    <source>
        <dbReference type="ARBA" id="ARBA00022448"/>
    </source>
</evidence>
<dbReference type="AlphaFoldDB" id="A0A9X8ER92"/>
<name>A0A9X8ER92_PSEPU</name>
<dbReference type="GO" id="GO:0140359">
    <property type="term" value="F:ABC-type transporter activity"/>
    <property type="evidence" value="ECO:0007669"/>
    <property type="project" value="InterPro"/>
</dbReference>
<dbReference type="GO" id="GO:0005886">
    <property type="term" value="C:plasma membrane"/>
    <property type="evidence" value="ECO:0007669"/>
    <property type="project" value="UniProtKB-SubCell"/>
</dbReference>
<feature type="transmembrane region" description="Helical" evidence="8">
    <location>
        <begin position="186"/>
        <end position="205"/>
    </location>
</feature>
<dbReference type="Gene3D" id="3.40.50.300">
    <property type="entry name" value="P-loop containing nucleotide triphosphate hydrolases"/>
    <property type="match status" value="1"/>
</dbReference>
<evidence type="ECO:0000256" key="3">
    <source>
        <dbReference type="ARBA" id="ARBA00022692"/>
    </source>
</evidence>
<keyword evidence="7 8" id="KW-0472">Membrane</keyword>
<organism evidence="11 12">
    <name type="scientific">Pseudomonas putida</name>
    <name type="common">Arthrobacter siderocapsulatus</name>
    <dbReference type="NCBI Taxonomy" id="303"/>
    <lineage>
        <taxon>Bacteria</taxon>
        <taxon>Pseudomonadati</taxon>
        <taxon>Pseudomonadota</taxon>
        <taxon>Gammaproteobacteria</taxon>
        <taxon>Pseudomonadales</taxon>
        <taxon>Pseudomonadaceae</taxon>
        <taxon>Pseudomonas</taxon>
    </lineage>
</organism>
<comment type="subcellular location">
    <subcellularLocation>
        <location evidence="1">Cell membrane</location>
        <topology evidence="1">Multi-pass membrane protein</topology>
    </subcellularLocation>
</comment>
<dbReference type="InterPro" id="IPR017871">
    <property type="entry name" value="ABC_transporter-like_CS"/>
</dbReference>
<dbReference type="GO" id="GO:0034040">
    <property type="term" value="F:ATPase-coupled lipid transmembrane transporter activity"/>
    <property type="evidence" value="ECO:0007669"/>
    <property type="project" value="TreeGrafter"/>
</dbReference>
<dbReference type="Gene3D" id="1.20.1560.10">
    <property type="entry name" value="ABC transporter type 1, transmembrane domain"/>
    <property type="match status" value="1"/>
</dbReference>
<comment type="caution">
    <text evidence="11">The sequence shown here is derived from an EMBL/GenBank/DDBJ whole genome shotgun (WGS) entry which is preliminary data.</text>
</comment>
<dbReference type="InterPro" id="IPR039421">
    <property type="entry name" value="Type_1_exporter"/>
</dbReference>
<evidence type="ECO:0000256" key="8">
    <source>
        <dbReference type="SAM" id="Phobius"/>
    </source>
</evidence>
<dbReference type="FunFam" id="3.40.50.300:FF:000287">
    <property type="entry name" value="Multidrug ABC transporter ATP-binding protein"/>
    <property type="match status" value="1"/>
</dbReference>
<dbReference type="InterPro" id="IPR011527">
    <property type="entry name" value="ABC1_TM_dom"/>
</dbReference>
<keyword evidence="3 8" id="KW-0812">Transmembrane</keyword>
<evidence type="ECO:0000256" key="7">
    <source>
        <dbReference type="ARBA" id="ARBA00023136"/>
    </source>
</evidence>
<dbReference type="SUPFAM" id="SSF52540">
    <property type="entry name" value="P-loop containing nucleoside triphosphate hydrolases"/>
    <property type="match status" value="1"/>
</dbReference>
<feature type="transmembrane region" description="Helical" evidence="8">
    <location>
        <begin position="40"/>
        <end position="63"/>
    </location>
</feature>
<dbReference type="Pfam" id="PF00005">
    <property type="entry name" value="ABC_tran"/>
    <property type="match status" value="1"/>
</dbReference>
<dbReference type="InterPro" id="IPR036640">
    <property type="entry name" value="ABC1_TM_sf"/>
</dbReference>
<dbReference type="EMBL" id="RJUR01000011">
    <property type="protein sequence ID" value="ROQ53756.1"/>
    <property type="molecule type" value="Genomic_DNA"/>
</dbReference>
<protein>
    <submittedName>
        <fullName evidence="11">ATP-binding cassette subfamily B protein</fullName>
    </submittedName>
</protein>
<sequence length="612" mass="67783">MSLHFSTRHTPRRRLHHWKIDHLPDTPLAFVRLCIGNYKVWYSSILLLQCIAVVSAVLIPWALGLITRQVTEAASVHAALPGLVAPLSLFGTLLVLELLSARSAAACHIKVLPLQRRTVTHALFAYLQRHSQRFVSSEFAGALAHRIAEVALGVNQTLGILLFDMLGLALTLSLATALLWSASGLLAAFMLGWSLLFIGICYVLARRSHPLAQQYSAARSTSNGKVVDAVSNLTNIRLFARQPFEHGYLGHYLDREVDAAYRSFWYMEKIRWFQSAGGVALKLGMLGLALQQWYVGRIDIATFVMATSLSLLIINDVSNLSRRFLEFFEATGNIANGVRTLVRPHEVVDLPGARALPPVRGDIEFRDVSFGYAPDKPIFQHLNLVIPAGQTVGLVGTSGSGKSSLLNLLLRLYDVNSGQVLVDGRDVREVTQHSLHQQIGLIPQEPGLFHRSIGENIHYGRLEASFEDVVHASRRAGADDFIDSMEHGYDSLVGERGVKLSGGQRQRIAIARVLLKNAPILVMDEATSSLDSLTERFIQEKLDEIMHGKTVLVVAHRLSTVAHLDRILVFDKGRLIEDGNHAQLLRQRGQYHRLWSRQAAGQFDETPATESA</sequence>
<dbReference type="Pfam" id="PF00664">
    <property type="entry name" value="ABC_membrane"/>
    <property type="match status" value="1"/>
</dbReference>
<evidence type="ECO:0000256" key="5">
    <source>
        <dbReference type="ARBA" id="ARBA00022840"/>
    </source>
</evidence>
<evidence type="ECO:0000313" key="12">
    <source>
        <dbReference type="Proteomes" id="UP000269115"/>
    </source>
</evidence>
<feature type="domain" description="ABC transporter" evidence="9">
    <location>
        <begin position="363"/>
        <end position="597"/>
    </location>
</feature>
<dbReference type="PROSITE" id="PS50929">
    <property type="entry name" value="ABC_TM1F"/>
    <property type="match status" value="1"/>
</dbReference>
<dbReference type="PROSITE" id="PS00211">
    <property type="entry name" value="ABC_TRANSPORTER_1"/>
    <property type="match status" value="1"/>
</dbReference>
<dbReference type="PANTHER" id="PTHR24221">
    <property type="entry name" value="ATP-BINDING CASSETTE SUB-FAMILY B"/>
    <property type="match status" value="1"/>
</dbReference>
<keyword evidence="5 11" id="KW-0067">ATP-binding</keyword>
<dbReference type="InterPro" id="IPR027417">
    <property type="entry name" value="P-loop_NTPase"/>
</dbReference>
<reference evidence="11 12" key="1">
    <citation type="submission" date="2018-11" db="EMBL/GenBank/DDBJ databases">
        <title>Genomic analyses of the natural microbiome of Caenorhabditis elegans.</title>
        <authorList>
            <person name="Samuel B."/>
        </authorList>
    </citation>
    <scope>NUCLEOTIDE SEQUENCE [LARGE SCALE GENOMIC DNA]</scope>
    <source>
        <strain evidence="11 12">BIGb0473</strain>
    </source>
</reference>
<dbReference type="RefSeq" id="WP_078480991.1">
    <property type="nucleotide sequence ID" value="NZ_RJUR01000011.1"/>
</dbReference>
<feature type="transmembrane region" description="Helical" evidence="8">
    <location>
        <begin position="272"/>
        <end position="294"/>
    </location>
</feature>
<dbReference type="SUPFAM" id="SSF90123">
    <property type="entry name" value="ABC transporter transmembrane region"/>
    <property type="match status" value="1"/>
</dbReference>
<dbReference type="PANTHER" id="PTHR24221:SF203">
    <property type="entry name" value="ATP-BINDING_PERMEASE FUSION ABC TRANSPORTER-RELATED"/>
    <property type="match status" value="1"/>
</dbReference>
<evidence type="ECO:0000313" key="11">
    <source>
        <dbReference type="EMBL" id="ROQ53756.1"/>
    </source>
</evidence>
<dbReference type="GO" id="GO:0005524">
    <property type="term" value="F:ATP binding"/>
    <property type="evidence" value="ECO:0007669"/>
    <property type="project" value="UniProtKB-KW"/>
</dbReference>
<dbReference type="InterPro" id="IPR003593">
    <property type="entry name" value="AAA+_ATPase"/>
</dbReference>
<dbReference type="SMART" id="SM00382">
    <property type="entry name" value="AAA"/>
    <property type="match status" value="1"/>
</dbReference>
<feature type="transmembrane region" description="Helical" evidence="8">
    <location>
        <begin position="158"/>
        <end position="180"/>
    </location>
</feature>
<keyword evidence="4" id="KW-0547">Nucleotide-binding</keyword>
<evidence type="ECO:0000256" key="4">
    <source>
        <dbReference type="ARBA" id="ARBA00022741"/>
    </source>
</evidence>
<accession>A0A9X8ER92</accession>
<keyword evidence="2" id="KW-0813">Transport</keyword>
<evidence type="ECO:0000256" key="6">
    <source>
        <dbReference type="ARBA" id="ARBA00022989"/>
    </source>
</evidence>
<evidence type="ECO:0000259" key="9">
    <source>
        <dbReference type="PROSITE" id="PS50893"/>
    </source>
</evidence>
<dbReference type="PROSITE" id="PS50893">
    <property type="entry name" value="ABC_TRANSPORTER_2"/>
    <property type="match status" value="1"/>
</dbReference>
<evidence type="ECO:0000259" key="10">
    <source>
        <dbReference type="PROSITE" id="PS50929"/>
    </source>
</evidence>
<gene>
    <name evidence="11" type="ORF">EDF85_1522</name>
</gene>
<keyword evidence="6 8" id="KW-1133">Transmembrane helix</keyword>